<accession>A0A845GIA2</accession>
<dbReference type="Pfam" id="PF13975">
    <property type="entry name" value="gag-asp_proteas"/>
    <property type="match status" value="1"/>
</dbReference>
<keyword evidence="1" id="KW-1133">Transmembrane helix</keyword>
<dbReference type="InterPro" id="IPR021109">
    <property type="entry name" value="Peptidase_aspartic_dom_sf"/>
</dbReference>
<dbReference type="CDD" id="cd05483">
    <property type="entry name" value="retropepsin_like_bacteria"/>
    <property type="match status" value="1"/>
</dbReference>
<dbReference type="InterPro" id="IPR001969">
    <property type="entry name" value="Aspartic_peptidase_AS"/>
</dbReference>
<dbReference type="AlphaFoldDB" id="A0A845GIA2"/>
<dbReference type="SUPFAM" id="SSF50630">
    <property type="entry name" value="Acid proteases"/>
    <property type="match status" value="1"/>
</dbReference>
<proteinExistence type="predicted"/>
<dbReference type="Gene3D" id="2.40.70.10">
    <property type="entry name" value="Acid Proteases"/>
    <property type="match status" value="1"/>
</dbReference>
<dbReference type="RefSeq" id="WP_161081762.1">
    <property type="nucleotide sequence ID" value="NZ_WWCX01000001.1"/>
</dbReference>
<dbReference type="Proteomes" id="UP000447355">
    <property type="component" value="Unassembled WGS sequence"/>
</dbReference>
<reference evidence="2" key="1">
    <citation type="submission" date="2019-12" db="EMBL/GenBank/DDBJ databases">
        <title>Novel species isolated from a subtropical stream in China.</title>
        <authorList>
            <person name="Lu H."/>
        </authorList>
    </citation>
    <scope>NUCLEOTIDE SEQUENCE [LARGE SCALE GENOMIC DNA]</scope>
    <source>
        <strain evidence="2">FT81W</strain>
    </source>
</reference>
<keyword evidence="1" id="KW-0472">Membrane</keyword>
<comment type="caution">
    <text evidence="2">The sequence shown here is derived from an EMBL/GenBank/DDBJ whole genome shotgun (WGS) entry which is preliminary data.</text>
</comment>
<sequence>MYKRAFQVAVFVVANVLLFRLELAGYRTVKADWSVQAPVGASSPAAAAPACAPAPPAGTTSILSPGKIGYEATLGTLTVKNERSDLVVMVLGDSALHDLAQVVVVAPADSASIRVRAAHYGVAILSGRTWCSLSQGFVAGQHLTLPDGVTVKPDGINELSIGAESNADAIAALYRYDPAAPHEALALDLLGTSAGIVSAGAINGQPMTFVIDTGTPAVTLPPNVATQAGMRCARAARYITPAGSVTGCAAVARDLRFGPYRLSDVDVAVVPGTTEPILGMSVLRLFQLVRHGASVRITPLENATDDVDGSRSDIAFAPIVPWLEVPPAQEASAADLAVVRRHAKTMLVGALFTLLLHVAYIIWSLKACLTWLSTLEDESEFAP</sequence>
<dbReference type="PROSITE" id="PS00141">
    <property type="entry name" value="ASP_PROTEASE"/>
    <property type="match status" value="1"/>
</dbReference>
<keyword evidence="1" id="KW-0812">Transmembrane</keyword>
<evidence type="ECO:0000256" key="1">
    <source>
        <dbReference type="SAM" id="Phobius"/>
    </source>
</evidence>
<dbReference type="GO" id="GO:0004190">
    <property type="term" value="F:aspartic-type endopeptidase activity"/>
    <property type="evidence" value="ECO:0007669"/>
    <property type="project" value="InterPro"/>
</dbReference>
<evidence type="ECO:0000313" key="3">
    <source>
        <dbReference type="Proteomes" id="UP000447355"/>
    </source>
</evidence>
<dbReference type="GO" id="GO:0006508">
    <property type="term" value="P:proteolysis"/>
    <property type="evidence" value="ECO:0007669"/>
    <property type="project" value="InterPro"/>
</dbReference>
<feature type="transmembrane region" description="Helical" evidence="1">
    <location>
        <begin position="346"/>
        <end position="365"/>
    </location>
</feature>
<evidence type="ECO:0008006" key="4">
    <source>
        <dbReference type="Google" id="ProtNLM"/>
    </source>
</evidence>
<dbReference type="InterPro" id="IPR034122">
    <property type="entry name" value="Retropepsin-like_bacterial"/>
</dbReference>
<gene>
    <name evidence="2" type="ORF">GTP90_01325</name>
</gene>
<evidence type="ECO:0000313" key="2">
    <source>
        <dbReference type="EMBL" id="MYM92497.1"/>
    </source>
</evidence>
<dbReference type="EMBL" id="WWCX01000001">
    <property type="protein sequence ID" value="MYM92497.1"/>
    <property type="molecule type" value="Genomic_DNA"/>
</dbReference>
<organism evidence="2 3">
    <name type="scientific">Duganella vulcania</name>
    <dbReference type="NCBI Taxonomy" id="2692166"/>
    <lineage>
        <taxon>Bacteria</taxon>
        <taxon>Pseudomonadati</taxon>
        <taxon>Pseudomonadota</taxon>
        <taxon>Betaproteobacteria</taxon>
        <taxon>Burkholderiales</taxon>
        <taxon>Oxalobacteraceae</taxon>
        <taxon>Telluria group</taxon>
        <taxon>Duganella</taxon>
    </lineage>
</organism>
<name>A0A845GIA2_9BURK</name>
<protein>
    <recommendedName>
        <fullName evidence="4">Peptidase A2 domain-containing protein</fullName>
    </recommendedName>
</protein>